<keyword evidence="2 7" id="KW-0813">Transport</keyword>
<dbReference type="SUPFAM" id="SSF161098">
    <property type="entry name" value="MetI-like"/>
    <property type="match status" value="1"/>
</dbReference>
<comment type="subcellular location">
    <subcellularLocation>
        <location evidence="1 7">Cell membrane</location>
        <topology evidence="1 7">Multi-pass membrane protein</topology>
    </subcellularLocation>
</comment>
<dbReference type="EMBL" id="JAGISH010000017">
    <property type="protein sequence ID" value="MBP0484822.1"/>
    <property type="molecule type" value="Genomic_DNA"/>
</dbReference>
<dbReference type="Proteomes" id="UP000675940">
    <property type="component" value="Unassembled WGS sequence"/>
</dbReference>
<dbReference type="Pfam" id="PF00528">
    <property type="entry name" value="BPD_transp_1"/>
    <property type="match status" value="1"/>
</dbReference>
<dbReference type="CDD" id="cd06261">
    <property type="entry name" value="TM_PBP2"/>
    <property type="match status" value="1"/>
</dbReference>
<keyword evidence="3" id="KW-1003">Cell membrane</keyword>
<evidence type="ECO:0000256" key="1">
    <source>
        <dbReference type="ARBA" id="ARBA00004651"/>
    </source>
</evidence>
<dbReference type="AlphaFoldDB" id="A0A940MTL2"/>
<dbReference type="Gene3D" id="1.10.3720.10">
    <property type="entry name" value="MetI-like"/>
    <property type="match status" value="1"/>
</dbReference>
<dbReference type="InterPro" id="IPR035906">
    <property type="entry name" value="MetI-like_sf"/>
</dbReference>
<dbReference type="GO" id="GO:0015416">
    <property type="term" value="F:ABC-type phosphonate transporter activity"/>
    <property type="evidence" value="ECO:0007669"/>
    <property type="project" value="InterPro"/>
</dbReference>
<feature type="transmembrane region" description="Helical" evidence="7">
    <location>
        <begin position="21"/>
        <end position="41"/>
    </location>
</feature>
<feature type="domain" description="ABC transmembrane type-1" evidence="8">
    <location>
        <begin position="79"/>
        <end position="263"/>
    </location>
</feature>
<evidence type="ECO:0000256" key="2">
    <source>
        <dbReference type="ARBA" id="ARBA00022448"/>
    </source>
</evidence>
<dbReference type="InterPro" id="IPR000515">
    <property type="entry name" value="MetI-like"/>
</dbReference>
<evidence type="ECO:0000313" key="10">
    <source>
        <dbReference type="Proteomes" id="UP000675940"/>
    </source>
</evidence>
<comment type="caution">
    <text evidence="9">The sequence shown here is derived from an EMBL/GenBank/DDBJ whole genome shotgun (WGS) entry which is preliminary data.</text>
</comment>
<proteinExistence type="inferred from homology"/>
<reference evidence="9" key="1">
    <citation type="submission" date="2021-03" db="EMBL/GenBank/DDBJ databases">
        <title>Sagittula salina sp. nov. strain M10.9X isolated from the marine waste.</title>
        <authorList>
            <person name="Satari L."/>
            <person name="Molina-Menor E."/>
            <person name="Vidal-Verdu A."/>
            <person name="Pascual J."/>
            <person name="Pereto J."/>
            <person name="Porcar M."/>
        </authorList>
    </citation>
    <scope>NUCLEOTIDE SEQUENCE</scope>
    <source>
        <strain evidence="9">M10.9X</strain>
    </source>
</reference>
<feature type="transmembrane region" description="Helical" evidence="7">
    <location>
        <begin position="241"/>
        <end position="262"/>
    </location>
</feature>
<feature type="transmembrane region" description="Helical" evidence="7">
    <location>
        <begin position="85"/>
        <end position="105"/>
    </location>
</feature>
<evidence type="ECO:0000259" key="8">
    <source>
        <dbReference type="PROSITE" id="PS50928"/>
    </source>
</evidence>
<keyword evidence="6 7" id="KW-0472">Membrane</keyword>
<dbReference type="PROSITE" id="PS50928">
    <property type="entry name" value="ABC_TM1"/>
    <property type="match status" value="1"/>
</dbReference>
<dbReference type="RefSeq" id="WP_209363516.1">
    <property type="nucleotide sequence ID" value="NZ_JAGISH010000017.1"/>
</dbReference>
<dbReference type="NCBIfam" id="TIGR01097">
    <property type="entry name" value="PhnE"/>
    <property type="match status" value="1"/>
</dbReference>
<accession>A0A940MTL2</accession>
<evidence type="ECO:0000256" key="7">
    <source>
        <dbReference type="RuleBase" id="RU363032"/>
    </source>
</evidence>
<feature type="transmembrane region" description="Helical" evidence="7">
    <location>
        <begin position="190"/>
        <end position="211"/>
    </location>
</feature>
<dbReference type="PANTHER" id="PTHR30043:SF1">
    <property type="entry name" value="ABC TRANSPORT SYSTEM PERMEASE PROTEIN P69"/>
    <property type="match status" value="1"/>
</dbReference>
<gene>
    <name evidence="9" type="primary">phnE</name>
    <name evidence="9" type="ORF">J5474_20315</name>
</gene>
<sequence length="271" mass="29594">MPVLSENGQQVWHRRTTKQSLVHWIGWLIGLAVFVFCWQRISEATTWFFVWDAPRIAGDIWDRATPPRWEYIAQLGRPIWDTLNIATLGTLIALVLAIPVAFLAARNTTPSRLAARPLALLVIVSTRSINSLIWALLLIAIIGPGVFAGVVAIAIRSVGFCAKLIYEAIEEIDHSQVEAITATGASRWQVMVYGIVPQILPALAGVAVFRWDINIRESTVLGLVGAGGIGLQLQSSLNVLAWPQVSLILLVILAAVVISEWVSAKVRGAII</sequence>
<name>A0A940MTL2_9RHOB</name>
<comment type="similarity">
    <text evidence="7">Belongs to the binding-protein-dependent transport system permease family.</text>
</comment>
<evidence type="ECO:0000256" key="4">
    <source>
        <dbReference type="ARBA" id="ARBA00022692"/>
    </source>
</evidence>
<evidence type="ECO:0000313" key="9">
    <source>
        <dbReference type="EMBL" id="MBP0484822.1"/>
    </source>
</evidence>
<dbReference type="PANTHER" id="PTHR30043">
    <property type="entry name" value="PHOSPHONATES TRANSPORT SYSTEM PERMEASE PROTEIN"/>
    <property type="match status" value="1"/>
</dbReference>
<organism evidence="9 10">
    <name type="scientific">Sagittula salina</name>
    <dbReference type="NCBI Taxonomy" id="2820268"/>
    <lineage>
        <taxon>Bacteria</taxon>
        <taxon>Pseudomonadati</taxon>
        <taxon>Pseudomonadota</taxon>
        <taxon>Alphaproteobacteria</taxon>
        <taxon>Rhodobacterales</taxon>
        <taxon>Roseobacteraceae</taxon>
        <taxon>Sagittula</taxon>
    </lineage>
</organism>
<evidence type="ECO:0000256" key="3">
    <source>
        <dbReference type="ARBA" id="ARBA00022475"/>
    </source>
</evidence>
<evidence type="ECO:0000256" key="6">
    <source>
        <dbReference type="ARBA" id="ARBA00023136"/>
    </source>
</evidence>
<keyword evidence="4 7" id="KW-0812">Transmembrane</keyword>
<keyword evidence="5 7" id="KW-1133">Transmembrane helix</keyword>
<dbReference type="InterPro" id="IPR005769">
    <property type="entry name" value="PhnE/PtxC"/>
</dbReference>
<dbReference type="GO" id="GO:0005886">
    <property type="term" value="C:plasma membrane"/>
    <property type="evidence" value="ECO:0007669"/>
    <property type="project" value="UniProtKB-SubCell"/>
</dbReference>
<protein>
    <submittedName>
        <fullName evidence="9">Phosphonate ABC transporter, permease protein PhnE</fullName>
    </submittedName>
</protein>
<keyword evidence="10" id="KW-1185">Reference proteome</keyword>
<evidence type="ECO:0000256" key="5">
    <source>
        <dbReference type="ARBA" id="ARBA00022989"/>
    </source>
</evidence>